<keyword evidence="2" id="KW-1185">Reference proteome</keyword>
<reference evidence="1" key="2">
    <citation type="journal article" date="2022" name="Microb. Genom.">
        <title>A chromosome-scale genome assembly of the tomato pathogen Cladosporium fulvum reveals a compartmentalized genome architecture and the presence of a dispensable chromosome.</title>
        <authorList>
            <person name="Zaccaron A.Z."/>
            <person name="Chen L.H."/>
            <person name="Samaras A."/>
            <person name="Stergiopoulos I."/>
        </authorList>
    </citation>
    <scope>NUCLEOTIDE SEQUENCE</scope>
    <source>
        <strain evidence="1">Race5_Kim</strain>
    </source>
</reference>
<protein>
    <submittedName>
        <fullName evidence="1">Uncharacterized protein</fullName>
    </submittedName>
</protein>
<dbReference type="OrthoDB" id="10461536at2759"/>
<dbReference type="RefSeq" id="XP_047766250.1">
    <property type="nucleotide sequence ID" value="XM_047908313.1"/>
</dbReference>
<accession>A0A9Q8PFX7</accession>
<evidence type="ECO:0000313" key="2">
    <source>
        <dbReference type="Proteomes" id="UP000756132"/>
    </source>
</evidence>
<dbReference type="KEGG" id="ffu:CLAFUR5_09165"/>
<proteinExistence type="predicted"/>
<dbReference type="Proteomes" id="UP000756132">
    <property type="component" value="Chromosome 9"/>
</dbReference>
<gene>
    <name evidence="1" type="ORF">CLAFUR5_09165</name>
</gene>
<dbReference type="EMBL" id="CP090171">
    <property type="protein sequence ID" value="UJO21884.1"/>
    <property type="molecule type" value="Genomic_DNA"/>
</dbReference>
<organism evidence="1 2">
    <name type="scientific">Passalora fulva</name>
    <name type="common">Tomato leaf mold</name>
    <name type="synonym">Cladosporium fulvum</name>
    <dbReference type="NCBI Taxonomy" id="5499"/>
    <lineage>
        <taxon>Eukaryota</taxon>
        <taxon>Fungi</taxon>
        <taxon>Dikarya</taxon>
        <taxon>Ascomycota</taxon>
        <taxon>Pezizomycotina</taxon>
        <taxon>Dothideomycetes</taxon>
        <taxon>Dothideomycetidae</taxon>
        <taxon>Mycosphaerellales</taxon>
        <taxon>Mycosphaerellaceae</taxon>
        <taxon>Fulvia</taxon>
    </lineage>
</organism>
<dbReference type="AlphaFoldDB" id="A0A9Q8PFX7"/>
<sequence>MEICGHQIFPELVEKPKPRKSSSNCLGGMIKDLERKQREETAARIAAVREAQQKEADFHLSDAEDYFPDDIRDVRVSGHTSCKLLELPPDILNLIVDHSVPQKQSRSGDGQTYTAALKHLRLIHPCFANLRLLLNRLFGSLTLRADPDQLRELDKGIKRVTPFVKKVVFSTVKVKRSTLAKRKRRDHSSEIRRVLGRRTEKIVEDGSLPAAWSSLMKQCPNLSEFRIAQGLVDSENIDLGPSARDLFRIVVKSIIAASKQPHNLSIDYVTDEDRIWITLAAWQELDFTKLTELDLSITMEHGHKNCAPVLAFKEEARALLAHVLQESSGSLQKLTASGHVLEALLEMDVLIPDLREVCLNGRYRGIDLVRLERLINDLGGLRTLRLKQLSSDRENGIEHWRPIFAAIRHHTNDLHVEFNSVHIYGHSTFQWRLNYNHQPLQPAIKVNKGETPGEAMNKMAKNYMSKHGDWYVLESWNAVLHENSTNSDLQLFGQGWQSDEDQ</sequence>
<dbReference type="GeneID" id="71989043"/>
<evidence type="ECO:0000313" key="1">
    <source>
        <dbReference type="EMBL" id="UJO21884.1"/>
    </source>
</evidence>
<name>A0A9Q8PFX7_PASFU</name>
<reference evidence="1" key="1">
    <citation type="submission" date="2021-12" db="EMBL/GenBank/DDBJ databases">
        <authorList>
            <person name="Zaccaron A."/>
            <person name="Stergiopoulos I."/>
        </authorList>
    </citation>
    <scope>NUCLEOTIDE SEQUENCE</scope>
    <source>
        <strain evidence="1">Race5_Kim</strain>
    </source>
</reference>